<proteinExistence type="inferred from homology"/>
<evidence type="ECO:0000256" key="1">
    <source>
        <dbReference type="ARBA" id="ARBA00022478"/>
    </source>
</evidence>
<comment type="caution">
    <text evidence="12">The sequence shown here is derived from an EMBL/GenBank/DDBJ whole genome shotgun (WGS) entry which is preliminary data.</text>
</comment>
<comment type="catalytic activity">
    <reaction evidence="9">
        <text>ssDNA + n NTP = ssDNA/pppN(pN)n-1 hybrid + (n-1) diphosphate.</text>
        <dbReference type="EC" id="2.7.7.101"/>
    </reaction>
</comment>
<keyword evidence="4 9" id="KW-0548">Nucleotidyltransferase</keyword>
<feature type="compositionally biased region" description="Low complexity" evidence="10">
    <location>
        <begin position="361"/>
        <end position="379"/>
    </location>
</feature>
<evidence type="ECO:0000256" key="8">
    <source>
        <dbReference type="ARBA" id="ARBA00023163"/>
    </source>
</evidence>
<evidence type="ECO:0000256" key="5">
    <source>
        <dbReference type="ARBA" id="ARBA00022705"/>
    </source>
</evidence>
<dbReference type="PANTHER" id="PTHR30313">
    <property type="entry name" value="DNA PRIMASE"/>
    <property type="match status" value="1"/>
</dbReference>
<keyword evidence="6" id="KW-0479">Metal-binding</keyword>
<feature type="domain" description="Toprim" evidence="11">
    <location>
        <begin position="167"/>
        <end position="253"/>
    </location>
</feature>
<dbReference type="AlphaFoldDB" id="A0ABD6CMR0"/>
<feature type="region of interest" description="Disordered" evidence="10">
    <location>
        <begin position="270"/>
        <end position="450"/>
    </location>
</feature>
<protein>
    <recommendedName>
        <fullName evidence="9">DNA primase DnaG</fullName>
        <ecNumber evidence="9">2.7.7.101</ecNumber>
    </recommendedName>
</protein>
<evidence type="ECO:0000313" key="13">
    <source>
        <dbReference type="Proteomes" id="UP001597085"/>
    </source>
</evidence>
<dbReference type="InterPro" id="IPR006171">
    <property type="entry name" value="TOPRIM_dom"/>
</dbReference>
<sequence>MEDTEKYLIHAAITADGIVERSDVVGAIFGQTEGLLGDDLDLRDLQQSSKVGRIDVEIDSQNGQSFGTVTIASSLDRVKTAILAASLETITRVGPCRATVEVTDIEDVREAKRREVVERAKELLSESFDESVISSTEILDEVKESVRIEDISEYEGLPAGPNVEGSDAVVVVEGRADVLTLLSYGIKNAIAVEGTNVPDAVADLTAERTTTAFFDGDRGGELILRELTQVGDVNYVAFAPKGRSVEDLKRHEVFAALRDKEPIESFEVEGAVPNGDDAEPAAEGDQPDPLRGSPTTESAAPRSDGSESQSQIERDPVTDSGLTPPNDADTTGESEPGSPECSTGNAVVDVADAIDDRAEGDATSGAASDDAVADPAESVGSDVERGSDSGTPTDGEEGDVAADAAGPDRDDEDSPDAESAAPAESARKASDSAESDADSERPRSLRDHVREVIDGDTGAIRLLDEEFGTLDERPTEDAFDAIAEADPAPYAAVVDGEFTQRLLDVAAQRGVDHAIATSTGEFVKKPIGTRLLTADQLAKSVAN</sequence>
<evidence type="ECO:0000256" key="3">
    <source>
        <dbReference type="ARBA" id="ARBA00022679"/>
    </source>
</evidence>
<evidence type="ECO:0000313" key="12">
    <source>
        <dbReference type="EMBL" id="MFD1598684.1"/>
    </source>
</evidence>
<dbReference type="InterPro" id="IPR020607">
    <property type="entry name" value="Primase_DnaG_arc"/>
</dbReference>
<evidence type="ECO:0000256" key="7">
    <source>
        <dbReference type="ARBA" id="ARBA00022842"/>
    </source>
</evidence>
<dbReference type="Pfam" id="PF13662">
    <property type="entry name" value="Toprim_4"/>
    <property type="match status" value="1"/>
</dbReference>
<evidence type="ECO:0000256" key="2">
    <source>
        <dbReference type="ARBA" id="ARBA00022515"/>
    </source>
</evidence>
<feature type="compositionally biased region" description="Basic and acidic residues" evidence="10">
    <location>
        <begin position="438"/>
        <end position="450"/>
    </location>
</feature>
<feature type="compositionally biased region" description="Acidic residues" evidence="10">
    <location>
        <begin position="276"/>
        <end position="286"/>
    </location>
</feature>
<dbReference type="NCBIfam" id="NF003108">
    <property type="entry name" value="PRK04031.1-1"/>
    <property type="match status" value="1"/>
</dbReference>
<keyword evidence="7" id="KW-0460">Magnesium</keyword>
<evidence type="ECO:0000259" key="11">
    <source>
        <dbReference type="PROSITE" id="PS50880"/>
    </source>
</evidence>
<keyword evidence="5 9" id="KW-0235">DNA replication</keyword>
<dbReference type="PANTHER" id="PTHR30313:SF2">
    <property type="entry name" value="DNA PRIMASE"/>
    <property type="match status" value="1"/>
</dbReference>
<dbReference type="Gene3D" id="3.40.1360.10">
    <property type="match status" value="1"/>
</dbReference>
<dbReference type="GO" id="GO:0006269">
    <property type="term" value="P:DNA replication, synthesis of primer"/>
    <property type="evidence" value="ECO:0007669"/>
    <property type="project" value="UniProtKB-UniRule"/>
</dbReference>
<dbReference type="Proteomes" id="UP001597085">
    <property type="component" value="Unassembled WGS sequence"/>
</dbReference>
<evidence type="ECO:0000256" key="9">
    <source>
        <dbReference type="HAMAP-Rule" id="MF_00007"/>
    </source>
</evidence>
<dbReference type="InterPro" id="IPR034154">
    <property type="entry name" value="TOPRIM_DnaG/twinkle"/>
</dbReference>
<comment type="function">
    <text evidence="9">RNA polymerase that catalyzes the synthesis of short RNA molecules used as primers for DNA polymerase during DNA replication.</text>
</comment>
<dbReference type="EMBL" id="JBHUDK010000005">
    <property type="protein sequence ID" value="MFD1598684.1"/>
    <property type="molecule type" value="Genomic_DNA"/>
</dbReference>
<keyword evidence="1 9" id="KW-0240">DNA-directed RNA polymerase</keyword>
<dbReference type="InterPro" id="IPR050219">
    <property type="entry name" value="DnaG_primase"/>
</dbReference>
<dbReference type="PROSITE" id="PS50880">
    <property type="entry name" value="TOPRIM"/>
    <property type="match status" value="1"/>
</dbReference>
<keyword evidence="8 9" id="KW-0804">Transcription</keyword>
<dbReference type="EC" id="2.7.7.101" evidence="9"/>
<organism evidence="12 13">
    <name type="scientific">Halobellus rarus</name>
    <dbReference type="NCBI Taxonomy" id="1126237"/>
    <lineage>
        <taxon>Archaea</taxon>
        <taxon>Methanobacteriati</taxon>
        <taxon>Methanobacteriota</taxon>
        <taxon>Stenosarchaea group</taxon>
        <taxon>Halobacteria</taxon>
        <taxon>Halobacteriales</taxon>
        <taxon>Haloferacaceae</taxon>
        <taxon>Halobellus</taxon>
    </lineage>
</organism>
<dbReference type="GO" id="GO:0000428">
    <property type="term" value="C:DNA-directed RNA polymerase complex"/>
    <property type="evidence" value="ECO:0007669"/>
    <property type="project" value="UniProtKB-KW"/>
</dbReference>
<evidence type="ECO:0000256" key="6">
    <source>
        <dbReference type="ARBA" id="ARBA00022723"/>
    </source>
</evidence>
<gene>
    <name evidence="9 12" type="primary">dnaG</name>
    <name evidence="12" type="ORF">ACFSBX_06895</name>
</gene>
<reference evidence="12 13" key="1">
    <citation type="journal article" date="2019" name="Int. J. Syst. Evol. Microbiol.">
        <title>The Global Catalogue of Microorganisms (GCM) 10K type strain sequencing project: providing services to taxonomists for standard genome sequencing and annotation.</title>
        <authorList>
            <consortium name="The Broad Institute Genomics Platform"/>
            <consortium name="The Broad Institute Genome Sequencing Center for Infectious Disease"/>
            <person name="Wu L."/>
            <person name="Ma J."/>
        </authorList>
    </citation>
    <scope>NUCLEOTIDE SEQUENCE [LARGE SCALE GENOMIC DNA]</scope>
    <source>
        <strain evidence="12 13">CGMCC 1.12121</strain>
    </source>
</reference>
<dbReference type="RefSeq" id="WP_256419903.1">
    <property type="nucleotide sequence ID" value="NZ_JANHDI010000001.1"/>
</dbReference>
<feature type="compositionally biased region" description="Polar residues" evidence="10">
    <location>
        <begin position="320"/>
        <end position="333"/>
    </location>
</feature>
<keyword evidence="13" id="KW-1185">Reference proteome</keyword>
<evidence type="ECO:0000256" key="4">
    <source>
        <dbReference type="ARBA" id="ARBA00022695"/>
    </source>
</evidence>
<keyword evidence="3 9" id="KW-0808">Transferase</keyword>
<dbReference type="GO" id="GO:1990077">
    <property type="term" value="C:primosome complex"/>
    <property type="evidence" value="ECO:0007669"/>
    <property type="project" value="UniProtKB-KW"/>
</dbReference>
<evidence type="ECO:0000256" key="10">
    <source>
        <dbReference type="SAM" id="MobiDB-lite"/>
    </source>
</evidence>
<dbReference type="SMART" id="SM00493">
    <property type="entry name" value="TOPRIM"/>
    <property type="match status" value="1"/>
</dbReference>
<name>A0ABD6CMR0_9EURY</name>
<dbReference type="HAMAP" id="MF_00007">
    <property type="entry name" value="DNA_primase_DnaG_arc"/>
    <property type="match status" value="1"/>
</dbReference>
<accession>A0ABD6CMR0</accession>
<dbReference type="GO" id="GO:0046872">
    <property type="term" value="F:metal ion binding"/>
    <property type="evidence" value="ECO:0007669"/>
    <property type="project" value="UniProtKB-KW"/>
</dbReference>
<dbReference type="CDD" id="cd01029">
    <property type="entry name" value="TOPRIM_primases"/>
    <property type="match status" value="1"/>
</dbReference>
<dbReference type="SUPFAM" id="SSF56731">
    <property type="entry name" value="DNA primase core"/>
    <property type="match status" value="1"/>
</dbReference>
<dbReference type="GO" id="GO:0003899">
    <property type="term" value="F:DNA-directed RNA polymerase activity"/>
    <property type="evidence" value="ECO:0007669"/>
    <property type="project" value="UniProtKB-UniRule"/>
</dbReference>
<comment type="subunit">
    <text evidence="9">Forms a ternary complex with MCM helicase and DNA.</text>
</comment>
<keyword evidence="2 9" id="KW-0639">Primosome</keyword>
<comment type="similarity">
    <text evidence="9">Belongs to the archaeal DnaG primase family.</text>
</comment>